<keyword evidence="1" id="KW-0472">Membrane</keyword>
<keyword evidence="1" id="KW-1133">Transmembrane helix</keyword>
<feature type="transmembrane region" description="Helical" evidence="1">
    <location>
        <begin position="65"/>
        <end position="85"/>
    </location>
</feature>
<protein>
    <submittedName>
        <fullName evidence="2">Uncharacterized protein</fullName>
    </submittedName>
</protein>
<organism evidence="2 3">
    <name type="scientific">Datura stramonium</name>
    <name type="common">Jimsonweed</name>
    <name type="synonym">Common thornapple</name>
    <dbReference type="NCBI Taxonomy" id="4076"/>
    <lineage>
        <taxon>Eukaryota</taxon>
        <taxon>Viridiplantae</taxon>
        <taxon>Streptophyta</taxon>
        <taxon>Embryophyta</taxon>
        <taxon>Tracheophyta</taxon>
        <taxon>Spermatophyta</taxon>
        <taxon>Magnoliopsida</taxon>
        <taxon>eudicotyledons</taxon>
        <taxon>Gunneridae</taxon>
        <taxon>Pentapetalae</taxon>
        <taxon>asterids</taxon>
        <taxon>lamiids</taxon>
        <taxon>Solanales</taxon>
        <taxon>Solanaceae</taxon>
        <taxon>Solanoideae</taxon>
        <taxon>Datureae</taxon>
        <taxon>Datura</taxon>
    </lineage>
</organism>
<dbReference type="EMBL" id="JACEIK010000844">
    <property type="protein sequence ID" value="MCD7462885.1"/>
    <property type="molecule type" value="Genomic_DNA"/>
</dbReference>
<name>A0ABS8SVQ3_DATST</name>
<reference evidence="2 3" key="1">
    <citation type="journal article" date="2021" name="BMC Genomics">
        <title>Datura genome reveals duplications of psychoactive alkaloid biosynthetic genes and high mutation rate following tissue culture.</title>
        <authorList>
            <person name="Rajewski A."/>
            <person name="Carter-House D."/>
            <person name="Stajich J."/>
            <person name="Litt A."/>
        </authorList>
    </citation>
    <scope>NUCLEOTIDE SEQUENCE [LARGE SCALE GENOMIC DNA]</scope>
    <source>
        <strain evidence="2">AR-01</strain>
    </source>
</reference>
<evidence type="ECO:0000313" key="3">
    <source>
        <dbReference type="Proteomes" id="UP000823775"/>
    </source>
</evidence>
<evidence type="ECO:0000313" key="2">
    <source>
        <dbReference type="EMBL" id="MCD7462885.1"/>
    </source>
</evidence>
<comment type="caution">
    <text evidence="2">The sequence shown here is derived from an EMBL/GenBank/DDBJ whole genome shotgun (WGS) entry which is preliminary data.</text>
</comment>
<proteinExistence type="predicted"/>
<sequence>MQVRLHNQAVHTLHNPNRRYSSLVPPRLQFASPKSLVFSSPTPPRSSSSAVFSIQPNPTTLFSDLIISIDFCLSGKFFILFFFSLEFNSR</sequence>
<keyword evidence="1" id="KW-0812">Transmembrane</keyword>
<accession>A0ABS8SVQ3</accession>
<evidence type="ECO:0000256" key="1">
    <source>
        <dbReference type="SAM" id="Phobius"/>
    </source>
</evidence>
<keyword evidence="3" id="KW-1185">Reference proteome</keyword>
<gene>
    <name evidence="2" type="ORF">HAX54_049580</name>
</gene>
<dbReference type="Proteomes" id="UP000823775">
    <property type="component" value="Unassembled WGS sequence"/>
</dbReference>